<protein>
    <submittedName>
        <fullName evidence="1">Uncharacterized protein</fullName>
    </submittedName>
</protein>
<evidence type="ECO:0000313" key="2">
    <source>
        <dbReference type="Proteomes" id="UP000756346"/>
    </source>
</evidence>
<reference evidence="1" key="1">
    <citation type="journal article" date="2021" name="Nat. Commun.">
        <title>Genetic determinants of endophytism in the Arabidopsis root mycobiome.</title>
        <authorList>
            <person name="Mesny F."/>
            <person name="Miyauchi S."/>
            <person name="Thiergart T."/>
            <person name="Pickel B."/>
            <person name="Atanasova L."/>
            <person name="Karlsson M."/>
            <person name="Huettel B."/>
            <person name="Barry K.W."/>
            <person name="Haridas S."/>
            <person name="Chen C."/>
            <person name="Bauer D."/>
            <person name="Andreopoulos W."/>
            <person name="Pangilinan J."/>
            <person name="LaButti K."/>
            <person name="Riley R."/>
            <person name="Lipzen A."/>
            <person name="Clum A."/>
            <person name="Drula E."/>
            <person name="Henrissat B."/>
            <person name="Kohler A."/>
            <person name="Grigoriev I.V."/>
            <person name="Martin F.M."/>
            <person name="Hacquard S."/>
        </authorList>
    </citation>
    <scope>NUCLEOTIDE SEQUENCE</scope>
    <source>
        <strain evidence="1">MPI-CAGE-CH-0230</strain>
    </source>
</reference>
<evidence type="ECO:0000313" key="1">
    <source>
        <dbReference type="EMBL" id="KAH7041333.1"/>
    </source>
</evidence>
<dbReference type="AlphaFoldDB" id="A0A9P8YJU1"/>
<accession>A0A9P8YJU1</accession>
<sequence>MEIGPLFLKAAAHATQVCEYLTQTHTLVYLRCRDIVWSGHIHLFSTVGRRHCNVMLRPSRHPDEPWPGLASSVVSRRALSHNALRRGDTKQHSWLLQRTASRNHVNGSFRNPAAGAIVSDSSLMSLACSVFSRQLVGPLHLHHYIRTKTQQAGHTTSSQVDRRIDSFRSWPSNGMDKYRHQRAELATYKVR</sequence>
<organism evidence="1 2">
    <name type="scientific">Microdochium trichocladiopsis</name>
    <dbReference type="NCBI Taxonomy" id="1682393"/>
    <lineage>
        <taxon>Eukaryota</taxon>
        <taxon>Fungi</taxon>
        <taxon>Dikarya</taxon>
        <taxon>Ascomycota</taxon>
        <taxon>Pezizomycotina</taxon>
        <taxon>Sordariomycetes</taxon>
        <taxon>Xylariomycetidae</taxon>
        <taxon>Xylariales</taxon>
        <taxon>Microdochiaceae</taxon>
        <taxon>Microdochium</taxon>
    </lineage>
</organism>
<dbReference type="RefSeq" id="XP_046019388.1">
    <property type="nucleotide sequence ID" value="XM_046152527.1"/>
</dbReference>
<dbReference type="Proteomes" id="UP000756346">
    <property type="component" value="Unassembled WGS sequence"/>
</dbReference>
<dbReference type="EMBL" id="JAGTJQ010000001">
    <property type="protein sequence ID" value="KAH7041333.1"/>
    <property type="molecule type" value="Genomic_DNA"/>
</dbReference>
<gene>
    <name evidence="1" type="ORF">B0I36DRAFT_312607</name>
</gene>
<comment type="caution">
    <text evidence="1">The sequence shown here is derived from an EMBL/GenBank/DDBJ whole genome shotgun (WGS) entry which is preliminary data.</text>
</comment>
<proteinExistence type="predicted"/>
<keyword evidence="2" id="KW-1185">Reference proteome</keyword>
<dbReference type="GeneID" id="70182073"/>
<name>A0A9P8YJU1_9PEZI</name>